<proteinExistence type="inferred from homology"/>
<dbReference type="InterPro" id="IPR013325">
    <property type="entry name" value="RNA_pol_sigma_r2"/>
</dbReference>
<feature type="coiled-coil region" evidence="8">
    <location>
        <begin position="141"/>
        <end position="168"/>
    </location>
</feature>
<dbReference type="Gene3D" id="1.10.10.10">
    <property type="entry name" value="Winged helix-like DNA-binding domain superfamily/Winged helix DNA-binding domain"/>
    <property type="match status" value="1"/>
</dbReference>
<dbReference type="Proteomes" id="UP000779049">
    <property type="component" value="Unassembled WGS sequence"/>
</dbReference>
<dbReference type="RefSeq" id="WP_087198999.1">
    <property type="nucleotide sequence ID" value="NZ_CP173660.1"/>
</dbReference>
<dbReference type="InterPro" id="IPR016032">
    <property type="entry name" value="Sig_transdc_resp-reg_C-effctor"/>
</dbReference>
<dbReference type="EMBL" id="VIRV01000006">
    <property type="protein sequence ID" value="MBY0758637.1"/>
    <property type="molecule type" value="Genomic_DNA"/>
</dbReference>
<evidence type="ECO:0000256" key="3">
    <source>
        <dbReference type="ARBA" id="ARBA00023015"/>
    </source>
</evidence>
<comment type="function">
    <text evidence="7">Sigma factors are initiation factors that promote the attachment of RNA polymerase to specific initiation sites and are then released. Sigma-S contributes to the protection against external stress, thus playing a role in cellular fitness and survival.</text>
</comment>
<dbReference type="InterPro" id="IPR007627">
    <property type="entry name" value="RNA_pol_sigma70_r2"/>
</dbReference>
<keyword evidence="6" id="KW-0804">Transcription</keyword>
<feature type="domain" description="RNA polymerase sigma-70" evidence="9">
    <location>
        <begin position="51"/>
        <end position="64"/>
    </location>
</feature>
<dbReference type="PRINTS" id="PR00046">
    <property type="entry name" value="SIGMA70FCT"/>
</dbReference>
<evidence type="ECO:0000256" key="7">
    <source>
        <dbReference type="ARBA" id="ARBA00024701"/>
    </source>
</evidence>
<accession>A0ABS7L6P1</accession>
<evidence type="ECO:0000256" key="8">
    <source>
        <dbReference type="SAM" id="Coils"/>
    </source>
</evidence>
<comment type="similarity">
    <text evidence="1">Belongs to the sigma-70 factor family.</text>
</comment>
<dbReference type="InterPro" id="IPR016371">
    <property type="entry name" value="RNA_pol_sigma-H_factor"/>
</dbReference>
<keyword evidence="4" id="KW-0731">Sigma factor</keyword>
<dbReference type="InterPro" id="IPR000943">
    <property type="entry name" value="RNA_pol_sigma70"/>
</dbReference>
<evidence type="ECO:0000256" key="4">
    <source>
        <dbReference type="ARBA" id="ARBA00023082"/>
    </source>
</evidence>
<protein>
    <recommendedName>
        <fullName evidence="2">RNA polymerase sigma factor SigS</fullName>
    </recommendedName>
</protein>
<dbReference type="SUPFAM" id="SSF88946">
    <property type="entry name" value="Sigma2 domain of RNA polymerase sigma factors"/>
    <property type="match status" value="1"/>
</dbReference>
<evidence type="ECO:0000256" key="6">
    <source>
        <dbReference type="ARBA" id="ARBA00023163"/>
    </source>
</evidence>
<dbReference type="PROSITE" id="PS00715">
    <property type="entry name" value="SIGMA70_1"/>
    <property type="match status" value="1"/>
</dbReference>
<dbReference type="InterPro" id="IPR014284">
    <property type="entry name" value="RNA_pol_sigma-70_dom"/>
</dbReference>
<evidence type="ECO:0000256" key="2">
    <source>
        <dbReference type="ARBA" id="ARBA00021245"/>
    </source>
</evidence>
<dbReference type="NCBIfam" id="TIGR02937">
    <property type="entry name" value="sigma70-ECF"/>
    <property type="match status" value="1"/>
</dbReference>
<comment type="caution">
    <text evidence="10">The sequence shown here is derived from an EMBL/GenBank/DDBJ whole genome shotgun (WGS) entry which is preliminary data.</text>
</comment>
<dbReference type="PANTHER" id="PTHR30385:SF1">
    <property type="entry name" value="RNA POLYMERASE SIGMA-H FACTOR"/>
    <property type="match status" value="1"/>
</dbReference>
<keyword evidence="11" id="KW-1185">Reference proteome</keyword>
<keyword evidence="5" id="KW-0238">DNA-binding</keyword>
<organism evidence="10 11">
    <name type="scientific">Sellimonas caecigallum</name>
    <dbReference type="NCBI Taxonomy" id="2592333"/>
    <lineage>
        <taxon>Bacteria</taxon>
        <taxon>Bacillati</taxon>
        <taxon>Bacillota</taxon>
        <taxon>Clostridia</taxon>
        <taxon>Lachnospirales</taxon>
        <taxon>Lachnospiraceae</taxon>
        <taxon>Sellimonas</taxon>
    </lineage>
</organism>
<sequence length="203" mass="23173">MSDYGSITDEELIRRLRGGECEIMDFIMEKYKSMVKKKAKAMYLLGGDSDDLIQEGMIGLFKAVQDYDEKMETTFAGFAQVCVTRQLYTAIRASRRKKHLPLNSYVSLYDNVEITEEKEAEMLGRQDLSLNNNPEELLIGKEQEDSFMKKLEDKLSDLENRVLCLHLLGTDYKTIANLLGKSPKTIDNALQRIKAKAGELLDE</sequence>
<evidence type="ECO:0000259" key="9">
    <source>
        <dbReference type="PROSITE" id="PS00715"/>
    </source>
</evidence>
<keyword evidence="3" id="KW-0805">Transcription regulation</keyword>
<dbReference type="SUPFAM" id="SSF46894">
    <property type="entry name" value="C-terminal effector domain of the bipartite response regulators"/>
    <property type="match status" value="1"/>
</dbReference>
<dbReference type="PANTHER" id="PTHR30385">
    <property type="entry name" value="SIGMA FACTOR F FLAGELLAR"/>
    <property type="match status" value="1"/>
</dbReference>
<evidence type="ECO:0000256" key="1">
    <source>
        <dbReference type="ARBA" id="ARBA00007788"/>
    </source>
</evidence>
<keyword evidence="8" id="KW-0175">Coiled coil</keyword>
<dbReference type="PIRSF" id="PIRSF002939">
    <property type="entry name" value="RNA_polymerase_sigma-H_factor"/>
    <property type="match status" value="1"/>
</dbReference>
<reference evidence="10 11" key="1">
    <citation type="journal article" date="2020" name="New Microbes New Infect">
        <title>Sellimonas caecigallum sp. nov., description and genome sequence of a new member of the Sellimonas genus isolated from the cecum of feral chicken.</title>
        <authorList>
            <person name="Wongkuna S."/>
            <person name="Ghimire S."/>
            <person name="Antony L."/>
            <person name="Chankhamhaengdecha S."/>
            <person name="Janvilisri T."/>
            <person name="Scaria J."/>
        </authorList>
    </citation>
    <scope>NUCLEOTIDE SEQUENCE [LARGE SCALE GENOMIC DNA]</scope>
    <source>
        <strain evidence="10 11">SW451</strain>
    </source>
</reference>
<gene>
    <name evidence="10" type="ORF">FLB61_05960</name>
</gene>
<dbReference type="Gene3D" id="1.20.120.1810">
    <property type="match status" value="1"/>
</dbReference>
<evidence type="ECO:0000256" key="5">
    <source>
        <dbReference type="ARBA" id="ARBA00023125"/>
    </source>
</evidence>
<evidence type="ECO:0000313" key="10">
    <source>
        <dbReference type="EMBL" id="MBY0758637.1"/>
    </source>
</evidence>
<dbReference type="InterPro" id="IPR036388">
    <property type="entry name" value="WH-like_DNA-bd_sf"/>
</dbReference>
<dbReference type="Pfam" id="PF04542">
    <property type="entry name" value="Sigma70_r2"/>
    <property type="match status" value="1"/>
</dbReference>
<name>A0ABS7L6P1_9FIRM</name>
<evidence type="ECO:0000313" key="11">
    <source>
        <dbReference type="Proteomes" id="UP000779049"/>
    </source>
</evidence>